<dbReference type="GO" id="GO:0016020">
    <property type="term" value="C:membrane"/>
    <property type="evidence" value="ECO:0007669"/>
    <property type="project" value="UniProtKB-SubCell"/>
</dbReference>
<feature type="transmembrane region" description="Helical" evidence="6">
    <location>
        <begin position="395"/>
        <end position="416"/>
    </location>
</feature>
<evidence type="ECO:0000256" key="2">
    <source>
        <dbReference type="ARBA" id="ARBA00022692"/>
    </source>
</evidence>
<dbReference type="GeneID" id="63693902"/>
<organism evidence="7 8">
    <name type="scientific">Aspergillus ruber (strain CBS 135680)</name>
    <dbReference type="NCBI Taxonomy" id="1388766"/>
    <lineage>
        <taxon>Eukaryota</taxon>
        <taxon>Fungi</taxon>
        <taxon>Dikarya</taxon>
        <taxon>Ascomycota</taxon>
        <taxon>Pezizomycotina</taxon>
        <taxon>Eurotiomycetes</taxon>
        <taxon>Eurotiomycetidae</taxon>
        <taxon>Eurotiales</taxon>
        <taxon>Aspergillaceae</taxon>
        <taxon>Aspergillus</taxon>
        <taxon>Aspergillus subgen. Aspergillus</taxon>
    </lineage>
</organism>
<dbReference type="InterPro" id="IPR050598">
    <property type="entry name" value="AminoAcid_Transporter"/>
</dbReference>
<dbReference type="GO" id="GO:0015179">
    <property type="term" value="F:L-amino acid transmembrane transporter activity"/>
    <property type="evidence" value="ECO:0007669"/>
    <property type="project" value="TreeGrafter"/>
</dbReference>
<protein>
    <submittedName>
        <fullName evidence="7">Methionine permease</fullName>
    </submittedName>
</protein>
<name>A0A017SJQ5_ASPRC</name>
<keyword evidence="2 6" id="KW-0812">Transmembrane</keyword>
<feature type="transmembrane region" description="Helical" evidence="6">
    <location>
        <begin position="161"/>
        <end position="181"/>
    </location>
</feature>
<dbReference type="Pfam" id="PF13520">
    <property type="entry name" value="AA_permease_2"/>
    <property type="match status" value="1"/>
</dbReference>
<dbReference type="PANTHER" id="PTHR11785">
    <property type="entry name" value="AMINO ACID TRANSPORTER"/>
    <property type="match status" value="1"/>
</dbReference>
<sequence length="523" mass="56398">MAKSQEPIITPYSGSEENESNAETSSTSQVSERYILQDRQIGVFGAISLIVNKIVGAGIFSTPSSIFKLAGSPGMALVLWVIAGAIATCGSMVMLEFGSGIPRSGGIKIYLERSFSPTLLWTCVYLFYCVFLQVSASNAITSASYLLQAAGTETTTWNLRGLAIAATAFAVGIHTVTPRVGRWLQDLLSAVKLFILAFIVCTGFAALGGHLRIPRTGNLDISTSFKGTSRSGYNIGTALLNAFFSFGGYDNLNMVLSEVKNPNRSLRIALPTAMGSITVLYLLANIAYFAGVSREGFLSSDLTIAASLFQNVYGESAGTKALPALIAISAIGHLLGIAFTVPRVIQELAKDGITPFPTLFMQNRPFKTPIWGLLIHFGITVLFICAPPAGDAFDFVVNLTTYPGIFLLTLVGIGLIKLRFDKKEKWNEEGGFRVPWAVLGFYLVGNLFVLVMPFVPPDGGKGSTSLPYWLSPVVALSILALGVVYYALRFVVFPWVFGYRLELIEVGLSDGSRVSRYKIKKNG</sequence>
<dbReference type="STRING" id="1388766.A0A017SJQ5"/>
<evidence type="ECO:0000256" key="1">
    <source>
        <dbReference type="ARBA" id="ARBA00004141"/>
    </source>
</evidence>
<feature type="transmembrane region" description="Helical" evidence="6">
    <location>
        <begin position="468"/>
        <end position="488"/>
    </location>
</feature>
<keyword evidence="3 6" id="KW-1133">Transmembrane helix</keyword>
<feature type="transmembrane region" description="Helical" evidence="6">
    <location>
        <begin position="321"/>
        <end position="341"/>
    </location>
</feature>
<dbReference type="PANTHER" id="PTHR11785:SF382">
    <property type="entry name" value="LOW-AFFINITY METHIONINE PERMEASE"/>
    <property type="match status" value="1"/>
</dbReference>
<feature type="transmembrane region" description="Helical" evidence="6">
    <location>
        <begin position="233"/>
        <end position="256"/>
    </location>
</feature>
<feature type="region of interest" description="Disordered" evidence="5">
    <location>
        <begin position="1"/>
        <end position="26"/>
    </location>
</feature>
<keyword evidence="4 6" id="KW-0472">Membrane</keyword>
<gene>
    <name evidence="7" type="ORF">EURHEDRAFT_375779</name>
</gene>
<feature type="transmembrane region" description="Helical" evidence="6">
    <location>
        <begin position="118"/>
        <end position="141"/>
    </location>
</feature>
<dbReference type="EMBL" id="KK088416">
    <property type="protein sequence ID" value="EYE97188.1"/>
    <property type="molecule type" value="Genomic_DNA"/>
</dbReference>
<evidence type="ECO:0000256" key="6">
    <source>
        <dbReference type="SAM" id="Phobius"/>
    </source>
</evidence>
<evidence type="ECO:0000256" key="5">
    <source>
        <dbReference type="SAM" id="MobiDB-lite"/>
    </source>
</evidence>
<feature type="transmembrane region" description="Helical" evidence="6">
    <location>
        <begin position="370"/>
        <end position="389"/>
    </location>
</feature>
<evidence type="ECO:0000256" key="4">
    <source>
        <dbReference type="ARBA" id="ARBA00023136"/>
    </source>
</evidence>
<dbReference type="Gene3D" id="1.20.1740.10">
    <property type="entry name" value="Amino acid/polyamine transporter I"/>
    <property type="match status" value="1"/>
</dbReference>
<feature type="transmembrane region" description="Helical" evidence="6">
    <location>
        <begin position="41"/>
        <end position="62"/>
    </location>
</feature>
<evidence type="ECO:0000313" key="7">
    <source>
        <dbReference type="EMBL" id="EYE97188.1"/>
    </source>
</evidence>
<dbReference type="PIRSF" id="PIRSF006060">
    <property type="entry name" value="AA_transporter"/>
    <property type="match status" value="1"/>
</dbReference>
<reference evidence="8" key="1">
    <citation type="journal article" date="2014" name="Nat. Commun.">
        <title>Genomic adaptations of the halophilic Dead Sea filamentous fungus Eurotium rubrum.</title>
        <authorList>
            <person name="Kis-Papo T."/>
            <person name="Weig A.R."/>
            <person name="Riley R."/>
            <person name="Persoh D."/>
            <person name="Salamov A."/>
            <person name="Sun H."/>
            <person name="Lipzen A."/>
            <person name="Wasser S.P."/>
            <person name="Rambold G."/>
            <person name="Grigoriev I.V."/>
            <person name="Nevo E."/>
        </authorList>
    </citation>
    <scope>NUCLEOTIDE SEQUENCE [LARGE SCALE GENOMIC DNA]</scope>
    <source>
        <strain evidence="8">CBS 135680</strain>
    </source>
</reference>
<feature type="transmembrane region" description="Helical" evidence="6">
    <location>
        <begin position="74"/>
        <end position="97"/>
    </location>
</feature>
<dbReference type="HOGENOM" id="CLU_013661_4_1_1"/>
<feature type="transmembrane region" description="Helical" evidence="6">
    <location>
        <begin position="268"/>
        <end position="290"/>
    </location>
</feature>
<proteinExistence type="predicted"/>
<dbReference type="OrthoDB" id="5982228at2759"/>
<feature type="transmembrane region" description="Helical" evidence="6">
    <location>
        <begin position="436"/>
        <end position="456"/>
    </location>
</feature>
<dbReference type="InterPro" id="IPR002293">
    <property type="entry name" value="AA/rel_permease1"/>
</dbReference>
<dbReference type="RefSeq" id="XP_040640876.1">
    <property type="nucleotide sequence ID" value="XM_040778778.1"/>
</dbReference>
<evidence type="ECO:0000313" key="8">
    <source>
        <dbReference type="Proteomes" id="UP000019804"/>
    </source>
</evidence>
<evidence type="ECO:0000256" key="3">
    <source>
        <dbReference type="ARBA" id="ARBA00022989"/>
    </source>
</evidence>
<keyword evidence="8" id="KW-1185">Reference proteome</keyword>
<dbReference type="Proteomes" id="UP000019804">
    <property type="component" value="Unassembled WGS sequence"/>
</dbReference>
<dbReference type="AlphaFoldDB" id="A0A017SJQ5"/>
<comment type="subcellular location">
    <subcellularLocation>
        <location evidence="1">Membrane</location>
        <topology evidence="1">Multi-pass membrane protein</topology>
    </subcellularLocation>
</comment>
<feature type="transmembrane region" description="Helical" evidence="6">
    <location>
        <begin position="193"/>
        <end position="213"/>
    </location>
</feature>
<accession>A0A017SJQ5</accession>